<gene>
    <name evidence="1" type="ORF">GOP47_0026084</name>
</gene>
<dbReference type="AlphaFoldDB" id="A0A9D4U1N3"/>
<organism evidence="1 2">
    <name type="scientific">Adiantum capillus-veneris</name>
    <name type="common">Maidenhair fern</name>
    <dbReference type="NCBI Taxonomy" id="13818"/>
    <lineage>
        <taxon>Eukaryota</taxon>
        <taxon>Viridiplantae</taxon>
        <taxon>Streptophyta</taxon>
        <taxon>Embryophyta</taxon>
        <taxon>Tracheophyta</taxon>
        <taxon>Polypodiopsida</taxon>
        <taxon>Polypodiidae</taxon>
        <taxon>Polypodiales</taxon>
        <taxon>Pteridineae</taxon>
        <taxon>Pteridaceae</taxon>
        <taxon>Vittarioideae</taxon>
        <taxon>Adiantum</taxon>
    </lineage>
</organism>
<proteinExistence type="predicted"/>
<dbReference type="EMBL" id="JABFUD020000025">
    <property type="protein sequence ID" value="KAI5059765.1"/>
    <property type="molecule type" value="Genomic_DNA"/>
</dbReference>
<evidence type="ECO:0000313" key="2">
    <source>
        <dbReference type="Proteomes" id="UP000886520"/>
    </source>
</evidence>
<name>A0A9D4U1N3_ADICA</name>
<dbReference type="Proteomes" id="UP000886520">
    <property type="component" value="Chromosome 25"/>
</dbReference>
<protein>
    <submittedName>
        <fullName evidence="1">Uncharacterized protein</fullName>
    </submittedName>
</protein>
<comment type="caution">
    <text evidence="1">The sequence shown here is derived from an EMBL/GenBank/DDBJ whole genome shotgun (WGS) entry which is preliminary data.</text>
</comment>
<reference evidence="1" key="1">
    <citation type="submission" date="2021-01" db="EMBL/GenBank/DDBJ databases">
        <title>Adiantum capillus-veneris genome.</title>
        <authorList>
            <person name="Fang Y."/>
            <person name="Liao Q."/>
        </authorList>
    </citation>
    <scope>NUCLEOTIDE SEQUENCE</scope>
    <source>
        <strain evidence="1">H3</strain>
        <tissue evidence="1">Leaf</tissue>
    </source>
</reference>
<sequence length="188" mass="21517">MDFIPTSNGENYLRVSTSESNYFADYRGYYQDKCHHDEWNSHSCQKILYDGLLDLFGSFSSGSMVCSVGKIHAKTTVEMGITCSALRGSSGVAVLPLYMGGYFWGLFFGGGHRHDPNIATTTDSNKFVSLYMNNVLDTLPHPLSSFWQDRDLDAFLHWLGIHLKDIPRKSPWSRRLIRTYYRLNLEPR</sequence>
<evidence type="ECO:0000313" key="1">
    <source>
        <dbReference type="EMBL" id="KAI5059765.1"/>
    </source>
</evidence>
<keyword evidence="2" id="KW-1185">Reference proteome</keyword>
<accession>A0A9D4U1N3</accession>